<gene>
    <name evidence="1" type="ORF">MNKW57_27030</name>
</gene>
<name>A0ABQ6M225_9GAMM</name>
<dbReference type="EMBL" id="BSYJ01000006">
    <property type="protein sequence ID" value="GMG88382.1"/>
    <property type="molecule type" value="Genomic_DNA"/>
</dbReference>
<sequence length="267" mass="27332">MDRLKGQCVVVTGGASGIGEATVRAIIREGGSAVIADIQQDRGEELARELGSNALFRKTDVTQEADIIAAIVSAEEAFGPLTGMVNNAGIIGAVGSITETTSDAFDHTMSILSRSVFLGIKNAAKVMKEHGKGAIVSVTSSAGLMGGLGPHCYTMAKHAVIGLTKSAASELSANGIRVNTVAPGGTVTPLTAALTDGDTALITEAIKAASPLGIACMPDDIADGILYLLSDEARYVTGHTLVIDAGITTSQLQTDFHSNEPGLLQKK</sequence>
<dbReference type="InterPro" id="IPR002347">
    <property type="entry name" value="SDR_fam"/>
</dbReference>
<dbReference type="InterPro" id="IPR036291">
    <property type="entry name" value="NAD(P)-bd_dom_sf"/>
</dbReference>
<evidence type="ECO:0000313" key="1">
    <source>
        <dbReference type="EMBL" id="GMG88382.1"/>
    </source>
</evidence>
<keyword evidence="2" id="KW-1185">Reference proteome</keyword>
<accession>A0ABQ6M225</accession>
<dbReference type="Proteomes" id="UP001224392">
    <property type="component" value="Unassembled WGS sequence"/>
</dbReference>
<dbReference type="PRINTS" id="PR00080">
    <property type="entry name" value="SDRFAMILY"/>
</dbReference>
<proteinExistence type="predicted"/>
<organism evidence="1 2">
    <name type="scientific">Biformimicrobium ophioploci</name>
    <dbReference type="NCBI Taxonomy" id="3036711"/>
    <lineage>
        <taxon>Bacteria</taxon>
        <taxon>Pseudomonadati</taxon>
        <taxon>Pseudomonadota</taxon>
        <taxon>Gammaproteobacteria</taxon>
        <taxon>Cellvibrionales</taxon>
        <taxon>Microbulbiferaceae</taxon>
        <taxon>Biformimicrobium</taxon>
    </lineage>
</organism>
<dbReference type="Gene3D" id="3.40.50.720">
    <property type="entry name" value="NAD(P)-binding Rossmann-like Domain"/>
    <property type="match status" value="1"/>
</dbReference>
<dbReference type="PRINTS" id="PR00081">
    <property type="entry name" value="GDHRDH"/>
</dbReference>
<evidence type="ECO:0000313" key="2">
    <source>
        <dbReference type="Proteomes" id="UP001224392"/>
    </source>
</evidence>
<dbReference type="PANTHER" id="PTHR42820">
    <property type="entry name" value="SHORT-CHAIN DEHYDROGENASE REDUCTASE"/>
    <property type="match status" value="1"/>
</dbReference>
<dbReference type="PANTHER" id="PTHR42820:SF1">
    <property type="entry name" value="SHORT-CHAIN DEHYDROGENASE_REDUCTASE FAMILY PROTEIN"/>
    <property type="match status" value="1"/>
</dbReference>
<comment type="caution">
    <text evidence="1">The sequence shown here is derived from an EMBL/GenBank/DDBJ whole genome shotgun (WGS) entry which is preliminary data.</text>
</comment>
<protein>
    <submittedName>
        <fullName evidence="1">SDR family oxidoreductase</fullName>
    </submittedName>
</protein>
<dbReference type="Pfam" id="PF13561">
    <property type="entry name" value="adh_short_C2"/>
    <property type="match status" value="1"/>
</dbReference>
<dbReference type="SUPFAM" id="SSF51735">
    <property type="entry name" value="NAD(P)-binding Rossmann-fold domains"/>
    <property type="match status" value="1"/>
</dbReference>
<reference evidence="1 2" key="1">
    <citation type="submission" date="2023-04" db="EMBL/GenBank/DDBJ databases">
        <title>Marinobulbifer ophiurae gen. nov., sp. Nov., isolate from tissue of brittle star Ophioplocus japonicus.</title>
        <authorList>
            <person name="Kawano K."/>
            <person name="Sawayama S."/>
            <person name="Nakagawa S."/>
        </authorList>
    </citation>
    <scope>NUCLEOTIDE SEQUENCE [LARGE SCALE GENOMIC DNA]</scope>
    <source>
        <strain evidence="1 2">NKW57</strain>
    </source>
</reference>